<gene>
    <name evidence="2" type="ORF">GCM10009836_32340</name>
</gene>
<dbReference type="GO" id="GO:0016853">
    <property type="term" value="F:isomerase activity"/>
    <property type="evidence" value="ECO:0007669"/>
    <property type="project" value="UniProtKB-KW"/>
</dbReference>
<evidence type="ECO:0000259" key="1">
    <source>
        <dbReference type="Pfam" id="PF01261"/>
    </source>
</evidence>
<dbReference type="Gene3D" id="3.20.20.150">
    <property type="entry name" value="Divalent-metal-dependent TIM barrel enzymes"/>
    <property type="match status" value="1"/>
</dbReference>
<feature type="domain" description="Xylose isomerase-like TIM barrel" evidence="1">
    <location>
        <begin position="89"/>
        <end position="320"/>
    </location>
</feature>
<name>A0ABN2N3W8_9PSEU</name>
<dbReference type="EMBL" id="BAAAQK010000009">
    <property type="protein sequence ID" value="GAA1850105.1"/>
    <property type="molecule type" value="Genomic_DNA"/>
</dbReference>
<dbReference type="SUPFAM" id="SSF51658">
    <property type="entry name" value="Xylose isomerase-like"/>
    <property type="match status" value="1"/>
</dbReference>
<organism evidence="2 3">
    <name type="scientific">Pseudonocardia ailaonensis</name>
    <dbReference type="NCBI Taxonomy" id="367279"/>
    <lineage>
        <taxon>Bacteria</taxon>
        <taxon>Bacillati</taxon>
        <taxon>Actinomycetota</taxon>
        <taxon>Actinomycetes</taxon>
        <taxon>Pseudonocardiales</taxon>
        <taxon>Pseudonocardiaceae</taxon>
        <taxon>Pseudonocardia</taxon>
    </lineage>
</organism>
<sequence length="335" mass="34915">MIDSATTSSPISAAPAPVTATAKFAQSATVALPSPPSILDQVAGPATARGTLHPVTDDALLATCWTTAGDAAPMRGDARSPIPLRTRIETAAAAGFRGFGVTHVDLVAALEELSLADLGSILADNGMDHREVELLADWWGTGPVREASDVMRRDLLAAAEALGAQRIKIGPDFPDAPADPGAQVEALAELGAQAAEHGTRVALEFLPWSNVADLHQGLALVEAAGHPAVGLLVDAWHVGRAGTPVGDIAAIPPERLFGVELDDFDAEPRGTLFEDTRDRRRYCGEGAFDLPGMVSALRGLGWQGPWGVEILSEEHRRADLSTGLAKAFDTAAALL</sequence>
<reference evidence="2 3" key="1">
    <citation type="journal article" date="2019" name="Int. J. Syst. Evol. Microbiol.">
        <title>The Global Catalogue of Microorganisms (GCM) 10K type strain sequencing project: providing services to taxonomists for standard genome sequencing and annotation.</title>
        <authorList>
            <consortium name="The Broad Institute Genomics Platform"/>
            <consortium name="The Broad Institute Genome Sequencing Center for Infectious Disease"/>
            <person name="Wu L."/>
            <person name="Ma J."/>
        </authorList>
    </citation>
    <scope>NUCLEOTIDE SEQUENCE [LARGE SCALE GENOMIC DNA]</scope>
    <source>
        <strain evidence="2 3">JCM 16009</strain>
    </source>
</reference>
<dbReference type="InterPro" id="IPR036237">
    <property type="entry name" value="Xyl_isomerase-like_sf"/>
</dbReference>
<dbReference type="InterPro" id="IPR050312">
    <property type="entry name" value="IolE/XylAMocC-like"/>
</dbReference>
<accession>A0ABN2N3W8</accession>
<evidence type="ECO:0000313" key="2">
    <source>
        <dbReference type="EMBL" id="GAA1850105.1"/>
    </source>
</evidence>
<evidence type="ECO:0000313" key="3">
    <source>
        <dbReference type="Proteomes" id="UP001500449"/>
    </source>
</evidence>
<keyword evidence="3" id="KW-1185">Reference proteome</keyword>
<proteinExistence type="predicted"/>
<keyword evidence="2" id="KW-0413">Isomerase</keyword>
<protein>
    <submittedName>
        <fullName evidence="2">Sugar phosphate isomerase/epimerase</fullName>
    </submittedName>
</protein>
<dbReference type="InterPro" id="IPR013022">
    <property type="entry name" value="Xyl_isomerase-like_TIM-brl"/>
</dbReference>
<dbReference type="PANTHER" id="PTHR12110:SF48">
    <property type="entry name" value="BLL3656 PROTEIN"/>
    <property type="match status" value="1"/>
</dbReference>
<dbReference type="Proteomes" id="UP001500449">
    <property type="component" value="Unassembled WGS sequence"/>
</dbReference>
<dbReference type="PANTHER" id="PTHR12110">
    <property type="entry name" value="HYDROXYPYRUVATE ISOMERASE"/>
    <property type="match status" value="1"/>
</dbReference>
<dbReference type="Pfam" id="PF01261">
    <property type="entry name" value="AP_endonuc_2"/>
    <property type="match status" value="1"/>
</dbReference>
<comment type="caution">
    <text evidence="2">The sequence shown here is derived from an EMBL/GenBank/DDBJ whole genome shotgun (WGS) entry which is preliminary data.</text>
</comment>